<keyword evidence="2" id="KW-0472">Membrane</keyword>
<feature type="transmembrane region" description="Helical" evidence="2">
    <location>
        <begin position="181"/>
        <end position="200"/>
    </location>
</feature>
<evidence type="ECO:0008006" key="4">
    <source>
        <dbReference type="Google" id="ProtNLM"/>
    </source>
</evidence>
<feature type="transmembrane region" description="Helical" evidence="2">
    <location>
        <begin position="246"/>
        <end position="266"/>
    </location>
</feature>
<keyword evidence="2" id="KW-1133">Transmembrane helix</keyword>
<feature type="transmembrane region" description="Helical" evidence="2">
    <location>
        <begin position="57"/>
        <end position="77"/>
    </location>
</feature>
<feature type="transmembrane region" description="Helical" evidence="2">
    <location>
        <begin position="303"/>
        <end position="323"/>
    </location>
</feature>
<keyword evidence="2" id="KW-0812">Transmembrane</keyword>
<reference evidence="3" key="1">
    <citation type="journal article" date="2018" name="J. Ind. Microbiol. Biotechnol.">
        <title>Genome mining reveals uncommon alkylpyrones as type III PKS products from myxobacteria.</title>
        <authorList>
            <person name="Hug J.J."/>
            <person name="Panter F."/>
            <person name="Krug D."/>
            <person name="Muller R."/>
        </authorList>
    </citation>
    <scope>NUCLEOTIDE SEQUENCE</scope>
    <source>
        <strain evidence="3">MNa10638</strain>
    </source>
</reference>
<dbReference type="AlphaFoldDB" id="A0A3Q8IBG4"/>
<feature type="region of interest" description="Disordered" evidence="1">
    <location>
        <begin position="451"/>
        <end position="485"/>
    </location>
</feature>
<evidence type="ECO:0000256" key="1">
    <source>
        <dbReference type="SAM" id="MobiDB-lite"/>
    </source>
</evidence>
<evidence type="ECO:0000313" key="3">
    <source>
        <dbReference type="EMBL" id="AYM52696.1"/>
    </source>
</evidence>
<sequence>MSTTLILVALIVFAFGVSRVLHRYAERVAMVSGIEYVVVGVLIGPMMPWGLVGDDTLTSLGLLINLLLGLLGFMVGLHARDALRRFEHFLAGSLSALVVCATVTLACLGLIQWLEPTYIADESPVLAVPVFADESRLYQLWASGEALWLALTLGAAAAVASSTAITAAAERWRAEGPPVVLLRDLAAAGQVLAVLIFGLALAGDRAVEAADGYGLSLAEWAMLIAFAGGLTGLLFTIFIGGAEDDLRLYVATIGVVIFAAGIGDALGVSPLFVNLMAGLVVAATSAHGDRLRINLAQLKHPNAILLLVFAGLSWSPVSGWAWLIPATYMAVRIAARLLATRWAVSTFTHGVEFRRLGPGLVGQGPLAAAIALSYAQDHPPETGAIVLTAVLVPMLLSDLFAVRALRRVLANAGAIRPRPKLSERGSEGEVLLAHNQPHPIASVLAASSHAGSPVAFDEDSTVVGPGPEARTDAASGPERAEEAHP</sequence>
<accession>A0A3Q8IBG4</accession>
<proteinExistence type="predicted"/>
<dbReference type="EMBL" id="MH908882">
    <property type="protein sequence ID" value="AYM52696.1"/>
    <property type="molecule type" value="Genomic_DNA"/>
</dbReference>
<organism evidence="3">
    <name type="scientific">Pseudenhygromyxa salsuginis</name>
    <dbReference type="NCBI Taxonomy" id="442868"/>
    <lineage>
        <taxon>Bacteria</taxon>
        <taxon>Pseudomonadati</taxon>
        <taxon>Myxococcota</taxon>
        <taxon>Polyangia</taxon>
        <taxon>Nannocystales</taxon>
        <taxon>Nannocystaceae</taxon>
        <taxon>Pseudenhygromyxa</taxon>
    </lineage>
</organism>
<protein>
    <recommendedName>
        <fullName evidence="4">Sodium/hydrogen exchanger</fullName>
    </recommendedName>
</protein>
<evidence type="ECO:0000256" key="2">
    <source>
        <dbReference type="SAM" id="Phobius"/>
    </source>
</evidence>
<feature type="transmembrane region" description="Helical" evidence="2">
    <location>
        <begin position="146"/>
        <end position="169"/>
    </location>
</feature>
<feature type="transmembrane region" description="Helical" evidence="2">
    <location>
        <begin position="220"/>
        <end position="239"/>
    </location>
</feature>
<feature type="transmembrane region" description="Helical" evidence="2">
    <location>
        <begin position="89"/>
        <end position="114"/>
    </location>
</feature>
<name>A0A3Q8IBG4_9BACT</name>